<dbReference type="SUPFAM" id="SSF53920">
    <property type="entry name" value="Fe-only hydrogenase"/>
    <property type="match status" value="1"/>
</dbReference>
<evidence type="ECO:0000256" key="3">
    <source>
        <dbReference type="ARBA" id="ARBA00017073"/>
    </source>
</evidence>
<dbReference type="HOGENOM" id="CLU_018240_0_1_1"/>
<dbReference type="Pfam" id="PF02906">
    <property type="entry name" value="Fe_hyd_lg_C"/>
    <property type="match status" value="1"/>
</dbReference>
<feature type="domain" description="Iron hydrogenase large subunit C-terminal" evidence="7">
    <location>
        <begin position="108"/>
        <end position="449"/>
    </location>
</feature>
<dbReference type="EMBL" id="CAIF01000141">
    <property type="protein sequence ID" value="CCH44543.1"/>
    <property type="molecule type" value="Genomic_DNA"/>
</dbReference>
<dbReference type="eggNOG" id="KOG2439">
    <property type="taxonomic scope" value="Eukaryota"/>
</dbReference>
<comment type="caution">
    <text evidence="8">The sequence shown here is derived from an EMBL/GenBank/DDBJ whole genome shotgun (WGS) entry which is preliminary data.</text>
</comment>
<keyword evidence="5" id="KW-0411">Iron-sulfur</keyword>
<keyword evidence="4" id="KW-0479">Metal-binding</keyword>
<evidence type="ECO:0000256" key="1">
    <source>
        <dbReference type="ARBA" id="ARBA00006596"/>
    </source>
</evidence>
<keyword evidence="9" id="KW-1185">Reference proteome</keyword>
<protein>
    <recommendedName>
        <fullName evidence="2">Cytosolic Fe-S cluster assembly factor NAR1</fullName>
    </recommendedName>
    <alternativeName>
        <fullName evidence="3">Cytosolic Fe-S cluster assembly factor nar1</fullName>
    </alternativeName>
    <alternativeName>
        <fullName evidence="6">Nuclear architecture-related protein 1</fullName>
    </alternativeName>
</protein>
<dbReference type="InterPro" id="IPR004108">
    <property type="entry name" value="Fe_hydrogenase_lsu_C"/>
</dbReference>
<dbReference type="Gene3D" id="3.30.70.20">
    <property type="match status" value="1"/>
</dbReference>
<evidence type="ECO:0000313" key="8">
    <source>
        <dbReference type="EMBL" id="CCH44543.1"/>
    </source>
</evidence>
<dbReference type="GO" id="GO:0051539">
    <property type="term" value="F:4 iron, 4 sulfur cluster binding"/>
    <property type="evidence" value="ECO:0007669"/>
    <property type="project" value="UniProtKB-KW"/>
</dbReference>
<keyword evidence="4" id="KW-0004">4Fe-4S</keyword>
<gene>
    <name evidence="8" type="ORF">BN7_4109</name>
</gene>
<evidence type="ECO:0000256" key="2">
    <source>
        <dbReference type="ARBA" id="ARBA00015854"/>
    </source>
</evidence>
<evidence type="ECO:0000256" key="4">
    <source>
        <dbReference type="ARBA" id="ARBA00022485"/>
    </source>
</evidence>
<accession>K0KTB5</accession>
<organism evidence="8 9">
    <name type="scientific">Wickerhamomyces ciferrii (strain ATCC 14091 / BCRC 22168 / CBS 111 / JCM 3599 / NBRC 0793 / NRRL Y-1031 F-60-10)</name>
    <name type="common">Yeast</name>
    <name type="synonym">Pichia ciferrii</name>
    <dbReference type="NCBI Taxonomy" id="1206466"/>
    <lineage>
        <taxon>Eukaryota</taxon>
        <taxon>Fungi</taxon>
        <taxon>Dikarya</taxon>
        <taxon>Ascomycota</taxon>
        <taxon>Saccharomycotina</taxon>
        <taxon>Saccharomycetes</taxon>
        <taxon>Phaffomycetales</taxon>
        <taxon>Wickerhamomycetaceae</taxon>
        <taxon>Wickerhamomyces</taxon>
    </lineage>
</organism>
<dbReference type="FunCoup" id="K0KTB5">
    <property type="interactions" value="387"/>
</dbReference>
<evidence type="ECO:0000256" key="5">
    <source>
        <dbReference type="ARBA" id="ARBA00023014"/>
    </source>
</evidence>
<dbReference type="Proteomes" id="UP000009328">
    <property type="component" value="Unassembled WGS sequence"/>
</dbReference>
<name>K0KTB5_WICCF</name>
<evidence type="ECO:0000256" key="6">
    <source>
        <dbReference type="ARBA" id="ARBA00031269"/>
    </source>
</evidence>
<dbReference type="PANTHER" id="PTHR11615">
    <property type="entry name" value="NITRATE, FORMATE, IRON DEHYDROGENASE"/>
    <property type="match status" value="1"/>
</dbReference>
<sequence length="528" mass="58874">MSAILSDADLNDFISPGLACIKPAGEIRSNNNTTNNDSYEIQIGSNGEALEVSIDDGTIKDLPSASISLQDCLACSGCITSAEEVLLAKQTHTLLLDEINQFKNDKIFCLSISHQSRISLSTYLNIPIVKIDELLINLFSEKYGFKFIVGTEFGRILSITKTNNELINKKLQNNLNQVQLSSICPGFVLYVEKTKPELLPYLFNIKSPQQITGFILKTLISKQMSIQPDKIYHLSIMPCFDKKLEAARPEESDPLYQNQIDVDCVITPKELIELFKLENINLSEYITKTPEPPLSLYEKAAPKFWPSPVESWSSNLGSVSGGYSENYILSLQNYYQTQGIPTEIKTIQGKNSDVLEFQLINSSTGSKLGSSAIINGFRNIQNLVRKLKPSNKVKIGGKGNSLTARRKARLQQKSNPEVAVTKGEDISADPSTCDYVEVMACPGGCINGGGLNTPIDDGLNQTKEFLNKMIFKYFNELNKINELRDEKVLGGFMDIFKKEIGVNNERFWNYKLNHIEKSNDILTTGNSW</sequence>
<reference evidence="8 9" key="1">
    <citation type="journal article" date="2012" name="Eukaryot. Cell">
        <title>Draft genome sequence of Wickerhamomyces ciferrii NRRL Y-1031 F-60-10.</title>
        <authorList>
            <person name="Schneider J."/>
            <person name="Andrea H."/>
            <person name="Blom J."/>
            <person name="Jaenicke S."/>
            <person name="Ruckert C."/>
            <person name="Schorsch C."/>
            <person name="Szczepanowski R."/>
            <person name="Farwick M."/>
            <person name="Goesmann A."/>
            <person name="Puhler A."/>
            <person name="Schaffer S."/>
            <person name="Tauch A."/>
            <person name="Kohler T."/>
            <person name="Brinkrolf K."/>
        </authorList>
    </citation>
    <scope>NUCLEOTIDE SEQUENCE [LARGE SCALE GENOMIC DNA]</scope>
    <source>
        <strain evidence="9">ATCC 14091 / BCRC 22168 / CBS 111 / JCM 3599 / NBRC 0793 / NRRL Y-1031 F-60-10</strain>
    </source>
</reference>
<dbReference type="InterPro" id="IPR009016">
    <property type="entry name" value="Fe_hydrogenase"/>
</dbReference>
<dbReference type="STRING" id="1206466.K0KTB5"/>
<evidence type="ECO:0000259" key="7">
    <source>
        <dbReference type="Pfam" id="PF02906"/>
    </source>
</evidence>
<dbReference type="Gene3D" id="3.40.950.10">
    <property type="entry name" value="Fe-only Hydrogenase (Larger Subunit), Chain L, domain 3"/>
    <property type="match status" value="1"/>
</dbReference>
<comment type="similarity">
    <text evidence="1">Belongs to the NARF family.</text>
</comment>
<keyword evidence="4" id="KW-0408">Iron</keyword>
<dbReference type="AlphaFoldDB" id="K0KTB5"/>
<dbReference type="InParanoid" id="K0KTB5"/>
<evidence type="ECO:0000313" key="9">
    <source>
        <dbReference type="Proteomes" id="UP000009328"/>
    </source>
</evidence>
<dbReference type="Gene3D" id="3.40.50.1780">
    <property type="match status" value="1"/>
</dbReference>
<dbReference type="InterPro" id="IPR050340">
    <property type="entry name" value="Cytosolic_Fe-S_CAF"/>
</dbReference>
<proteinExistence type="inferred from homology"/>